<name>A0A3N1ZWL7_9ACTN</name>
<evidence type="ECO:0000256" key="6">
    <source>
        <dbReference type="ARBA" id="ARBA00022989"/>
    </source>
</evidence>
<feature type="transmembrane region" description="Helical" evidence="8">
    <location>
        <begin position="52"/>
        <end position="74"/>
    </location>
</feature>
<dbReference type="RefSeq" id="WP_094765887.1">
    <property type="nucleotide sequence ID" value="NZ_RKHG01000001.1"/>
</dbReference>
<evidence type="ECO:0000256" key="8">
    <source>
        <dbReference type="RuleBase" id="RU363032"/>
    </source>
</evidence>
<dbReference type="InterPro" id="IPR035906">
    <property type="entry name" value="MetI-like_sf"/>
</dbReference>
<dbReference type="AlphaFoldDB" id="A0A3N1ZWL7"/>
<feature type="transmembrane region" description="Helical" evidence="8">
    <location>
        <begin position="131"/>
        <end position="151"/>
    </location>
</feature>
<dbReference type="PANTHER" id="PTHR43357">
    <property type="entry name" value="INNER MEMBRANE ABC TRANSPORTER PERMEASE PROTEIN YDCV"/>
    <property type="match status" value="1"/>
</dbReference>
<dbReference type="Gene3D" id="1.10.3720.10">
    <property type="entry name" value="MetI-like"/>
    <property type="match status" value="2"/>
</dbReference>
<evidence type="ECO:0000313" key="10">
    <source>
        <dbReference type="EMBL" id="ROR55250.1"/>
    </source>
</evidence>
<keyword evidence="5 8" id="KW-0812">Transmembrane</keyword>
<feature type="transmembrane region" description="Helical" evidence="8">
    <location>
        <begin position="86"/>
        <end position="111"/>
    </location>
</feature>
<feature type="transmembrane region" description="Helical" evidence="8">
    <location>
        <begin position="400"/>
        <end position="426"/>
    </location>
</feature>
<dbReference type="SUPFAM" id="SSF161098">
    <property type="entry name" value="MetI-like"/>
    <property type="match status" value="2"/>
</dbReference>
<dbReference type="GO" id="GO:0055085">
    <property type="term" value="P:transmembrane transport"/>
    <property type="evidence" value="ECO:0007669"/>
    <property type="project" value="InterPro"/>
</dbReference>
<evidence type="ECO:0000256" key="1">
    <source>
        <dbReference type="ARBA" id="ARBA00004429"/>
    </source>
</evidence>
<feature type="domain" description="ABC transmembrane type-1" evidence="9">
    <location>
        <begin position="52"/>
        <end position="249"/>
    </location>
</feature>
<feature type="transmembrane region" description="Helical" evidence="8">
    <location>
        <begin position="279"/>
        <end position="308"/>
    </location>
</feature>
<feature type="transmembrane region" description="Helical" evidence="8">
    <location>
        <begin position="504"/>
        <end position="529"/>
    </location>
</feature>
<evidence type="ECO:0000256" key="2">
    <source>
        <dbReference type="ARBA" id="ARBA00022448"/>
    </source>
</evidence>
<feature type="transmembrane region" description="Helical" evidence="8">
    <location>
        <begin position="328"/>
        <end position="354"/>
    </location>
</feature>
<accession>A0A3N1ZWL7</accession>
<proteinExistence type="inferred from homology"/>
<keyword evidence="7 8" id="KW-0472">Membrane</keyword>
<feature type="transmembrane region" description="Helical" evidence="8">
    <location>
        <begin position="228"/>
        <end position="249"/>
    </location>
</feature>
<dbReference type="Pfam" id="PF00528">
    <property type="entry name" value="BPD_transp_1"/>
    <property type="match status" value="2"/>
</dbReference>
<keyword evidence="3" id="KW-1003">Cell membrane</keyword>
<evidence type="ECO:0000259" key="9">
    <source>
        <dbReference type="PROSITE" id="PS50928"/>
    </source>
</evidence>
<dbReference type="PANTHER" id="PTHR43357:SF4">
    <property type="entry name" value="INNER MEMBRANE ABC TRANSPORTER PERMEASE PROTEIN YDCV"/>
    <property type="match status" value="1"/>
</dbReference>
<evidence type="ECO:0000256" key="4">
    <source>
        <dbReference type="ARBA" id="ARBA00022519"/>
    </source>
</evidence>
<evidence type="ECO:0000256" key="5">
    <source>
        <dbReference type="ARBA" id="ARBA00022692"/>
    </source>
</evidence>
<sequence>MRATVPGTLRVLALGVLGGLLTLALGPCLRWAMGDEGRRAMLSTTAWQAPVLGNTLVLGVGQAVLVTWLAGLLAAVQNLCFPGRRLLHIVVLTPLVTPAWTMALGLVMLLGNSGLLRSLMPGGLDVYGLPGLVLAGSLQVLPFAYLAMLAAERSVDAQLLDQARMLGLDQKRARRQVAWPRLLPATAATALVVFVEAITDLANPAVLGGGYPVLASRVHLAVSAEYDLAGAAMLALLLAVPALLLHLAARPLGGRGRFRLLRSGTPAPRHVPSPGEWSMVFLAGLVGLVQVLVLGAVLLGSVASSIGVDAQPTTAYLRQALRGAHGEAFGYGLLLALLALPVTGTAAMVIALAAHGRGRLARLVRMAAWSLGALPGLLVGLSVMLVVHTAQGHKWSGGPFGWVTAVAIIMVHVLRSLPAVVTALLARLDLEPRVTRDAARLHGVGLWRRLRVHWWPQLAPELGRGLCTSLLRTLGAVGSVVFLTNSHVGLLSVRALTEVDAGRVGAACAMAVWLAAVGCLVLAVCHPVLGAREED</sequence>
<evidence type="ECO:0000313" key="11">
    <source>
        <dbReference type="Proteomes" id="UP000275749"/>
    </source>
</evidence>
<dbReference type="EMBL" id="RKHG01000001">
    <property type="protein sequence ID" value="ROR55250.1"/>
    <property type="molecule type" value="Genomic_DNA"/>
</dbReference>
<organism evidence="10 11">
    <name type="scientific">Luteococcus japonicus</name>
    <dbReference type="NCBI Taxonomy" id="33984"/>
    <lineage>
        <taxon>Bacteria</taxon>
        <taxon>Bacillati</taxon>
        <taxon>Actinomycetota</taxon>
        <taxon>Actinomycetes</taxon>
        <taxon>Propionibacteriales</taxon>
        <taxon>Propionibacteriaceae</taxon>
        <taxon>Luteococcus</taxon>
    </lineage>
</organism>
<feature type="transmembrane region" description="Helical" evidence="8">
    <location>
        <begin position="366"/>
        <end position="388"/>
    </location>
</feature>
<keyword evidence="6 8" id="KW-1133">Transmembrane helix</keyword>
<feature type="transmembrane region" description="Helical" evidence="8">
    <location>
        <begin position="12"/>
        <end position="32"/>
    </location>
</feature>
<dbReference type="CDD" id="cd06261">
    <property type="entry name" value="TM_PBP2"/>
    <property type="match status" value="2"/>
</dbReference>
<evidence type="ECO:0000256" key="3">
    <source>
        <dbReference type="ARBA" id="ARBA00022475"/>
    </source>
</evidence>
<keyword evidence="4" id="KW-0997">Cell inner membrane</keyword>
<feature type="domain" description="ABC transmembrane type-1" evidence="9">
    <location>
        <begin position="329"/>
        <end position="525"/>
    </location>
</feature>
<protein>
    <submittedName>
        <fullName evidence="10">Iron(III) transport system permease protein</fullName>
    </submittedName>
</protein>
<feature type="transmembrane region" description="Helical" evidence="8">
    <location>
        <begin position="182"/>
        <end position="208"/>
    </location>
</feature>
<evidence type="ECO:0000256" key="7">
    <source>
        <dbReference type="ARBA" id="ARBA00023136"/>
    </source>
</evidence>
<comment type="similarity">
    <text evidence="8">Belongs to the binding-protein-dependent transport system permease family.</text>
</comment>
<dbReference type="InterPro" id="IPR000515">
    <property type="entry name" value="MetI-like"/>
</dbReference>
<gene>
    <name evidence="10" type="ORF">EDD41_2511</name>
</gene>
<comment type="subcellular location">
    <subcellularLocation>
        <location evidence="1">Cell inner membrane</location>
        <topology evidence="1">Multi-pass membrane protein</topology>
    </subcellularLocation>
    <subcellularLocation>
        <location evidence="8">Cell membrane</location>
        <topology evidence="8">Multi-pass membrane protein</topology>
    </subcellularLocation>
</comment>
<dbReference type="Proteomes" id="UP000275749">
    <property type="component" value="Unassembled WGS sequence"/>
</dbReference>
<dbReference type="GO" id="GO:0005886">
    <property type="term" value="C:plasma membrane"/>
    <property type="evidence" value="ECO:0007669"/>
    <property type="project" value="UniProtKB-SubCell"/>
</dbReference>
<keyword evidence="2 8" id="KW-0813">Transport</keyword>
<comment type="caution">
    <text evidence="10">The sequence shown here is derived from an EMBL/GenBank/DDBJ whole genome shotgun (WGS) entry which is preliminary data.</text>
</comment>
<reference evidence="10 11" key="1">
    <citation type="submission" date="2018-11" db="EMBL/GenBank/DDBJ databases">
        <title>Sequencing the genomes of 1000 actinobacteria strains.</title>
        <authorList>
            <person name="Klenk H.-P."/>
        </authorList>
    </citation>
    <scope>NUCLEOTIDE SEQUENCE [LARGE SCALE GENOMIC DNA]</scope>
    <source>
        <strain evidence="10 11">DSM 10546</strain>
    </source>
</reference>
<dbReference type="PROSITE" id="PS50928">
    <property type="entry name" value="ABC_TM1"/>
    <property type="match status" value="2"/>
</dbReference>